<dbReference type="InterPro" id="IPR045501">
    <property type="entry name" value="DUF6490"/>
</dbReference>
<keyword evidence="3" id="KW-1185">Reference proteome</keyword>
<evidence type="ECO:0000313" key="3">
    <source>
        <dbReference type="Proteomes" id="UP001180020"/>
    </source>
</evidence>
<dbReference type="AlphaFoldDB" id="A0AAV9C1C2"/>
<evidence type="ECO:0000313" key="2">
    <source>
        <dbReference type="EMBL" id="KAK1282925.1"/>
    </source>
</evidence>
<name>A0AAV9C1C2_ACOCL</name>
<reference evidence="2" key="1">
    <citation type="journal article" date="2023" name="Nat. Commun.">
        <title>Diploid and tetraploid genomes of Acorus and the evolution of monocots.</title>
        <authorList>
            <person name="Ma L."/>
            <person name="Liu K.W."/>
            <person name="Li Z."/>
            <person name="Hsiao Y.Y."/>
            <person name="Qi Y."/>
            <person name="Fu T."/>
            <person name="Tang G.D."/>
            <person name="Zhang D."/>
            <person name="Sun W.H."/>
            <person name="Liu D.K."/>
            <person name="Li Y."/>
            <person name="Chen G.Z."/>
            <person name="Liu X.D."/>
            <person name="Liao X.Y."/>
            <person name="Jiang Y.T."/>
            <person name="Yu X."/>
            <person name="Hao Y."/>
            <person name="Huang J."/>
            <person name="Zhao X.W."/>
            <person name="Ke S."/>
            <person name="Chen Y.Y."/>
            <person name="Wu W.L."/>
            <person name="Hsu J.L."/>
            <person name="Lin Y.F."/>
            <person name="Huang M.D."/>
            <person name="Li C.Y."/>
            <person name="Huang L."/>
            <person name="Wang Z.W."/>
            <person name="Zhao X."/>
            <person name="Zhong W.Y."/>
            <person name="Peng D.H."/>
            <person name="Ahmad S."/>
            <person name="Lan S."/>
            <person name="Zhang J.S."/>
            <person name="Tsai W.C."/>
            <person name="Van de Peer Y."/>
            <person name="Liu Z.J."/>
        </authorList>
    </citation>
    <scope>NUCLEOTIDE SEQUENCE</scope>
    <source>
        <strain evidence="2">CP</strain>
    </source>
</reference>
<dbReference type="PANTHER" id="PTHR46610">
    <property type="entry name" value="OS05G0181300 PROTEIN"/>
    <property type="match status" value="1"/>
</dbReference>
<dbReference type="Pfam" id="PF20100">
    <property type="entry name" value="DUF6490"/>
    <property type="match status" value="1"/>
</dbReference>
<dbReference type="PANTHER" id="PTHR46610:SF20">
    <property type="entry name" value="OS05G0181300 PROTEIN"/>
    <property type="match status" value="1"/>
</dbReference>
<dbReference type="EMBL" id="JAUJYO010000022">
    <property type="protein sequence ID" value="KAK1282925.1"/>
    <property type="molecule type" value="Genomic_DNA"/>
</dbReference>
<organism evidence="2 3">
    <name type="scientific">Acorus calamus</name>
    <name type="common">Sweet flag</name>
    <dbReference type="NCBI Taxonomy" id="4465"/>
    <lineage>
        <taxon>Eukaryota</taxon>
        <taxon>Viridiplantae</taxon>
        <taxon>Streptophyta</taxon>
        <taxon>Embryophyta</taxon>
        <taxon>Tracheophyta</taxon>
        <taxon>Spermatophyta</taxon>
        <taxon>Magnoliopsida</taxon>
        <taxon>Liliopsida</taxon>
        <taxon>Acoraceae</taxon>
        <taxon>Acorus</taxon>
    </lineage>
</organism>
<sequence>MKMTHPEKQAPEIVIPQTKPDDLRWLSFLGFAFLFFNSIIAIYRARDDVCTIIYIVVANITIYLLFWCVREHEQLPEGSREKEKYKAAIWFLAALLNVGFGYKVSTILPFALSAILWSLVVVSVVGTFYLFFLFPADKGRDDESSSDLLLKSPAVLLSKV</sequence>
<reference evidence="2" key="2">
    <citation type="submission" date="2023-06" db="EMBL/GenBank/DDBJ databases">
        <authorList>
            <person name="Ma L."/>
            <person name="Liu K.-W."/>
            <person name="Li Z."/>
            <person name="Hsiao Y.-Y."/>
            <person name="Qi Y."/>
            <person name="Fu T."/>
            <person name="Tang G."/>
            <person name="Zhang D."/>
            <person name="Sun W.-H."/>
            <person name="Liu D.-K."/>
            <person name="Li Y."/>
            <person name="Chen G.-Z."/>
            <person name="Liu X.-D."/>
            <person name="Liao X.-Y."/>
            <person name="Jiang Y.-T."/>
            <person name="Yu X."/>
            <person name="Hao Y."/>
            <person name="Huang J."/>
            <person name="Zhao X.-W."/>
            <person name="Ke S."/>
            <person name="Chen Y.-Y."/>
            <person name="Wu W.-L."/>
            <person name="Hsu J.-L."/>
            <person name="Lin Y.-F."/>
            <person name="Huang M.-D."/>
            <person name="Li C.-Y."/>
            <person name="Huang L."/>
            <person name="Wang Z.-W."/>
            <person name="Zhao X."/>
            <person name="Zhong W.-Y."/>
            <person name="Peng D.-H."/>
            <person name="Ahmad S."/>
            <person name="Lan S."/>
            <person name="Zhang J.-S."/>
            <person name="Tsai W.-C."/>
            <person name="Van De Peer Y."/>
            <person name="Liu Z.-J."/>
        </authorList>
    </citation>
    <scope>NUCLEOTIDE SEQUENCE</scope>
    <source>
        <strain evidence="2">CP</strain>
        <tissue evidence="2">Leaves</tissue>
    </source>
</reference>
<gene>
    <name evidence="2" type="ORF">QJS10_CPB22g00799</name>
</gene>
<evidence type="ECO:0000256" key="1">
    <source>
        <dbReference type="SAM" id="Phobius"/>
    </source>
</evidence>
<accession>A0AAV9C1C2</accession>
<keyword evidence="1" id="KW-1133">Transmembrane helix</keyword>
<feature type="transmembrane region" description="Helical" evidence="1">
    <location>
        <begin position="89"/>
        <end position="108"/>
    </location>
</feature>
<feature type="transmembrane region" description="Helical" evidence="1">
    <location>
        <begin position="114"/>
        <end position="134"/>
    </location>
</feature>
<protein>
    <submittedName>
        <fullName evidence="2">Uncharacterized protein</fullName>
    </submittedName>
</protein>
<feature type="transmembrane region" description="Helical" evidence="1">
    <location>
        <begin position="51"/>
        <end position="69"/>
    </location>
</feature>
<dbReference type="Proteomes" id="UP001180020">
    <property type="component" value="Unassembled WGS sequence"/>
</dbReference>
<feature type="transmembrane region" description="Helical" evidence="1">
    <location>
        <begin position="25"/>
        <end position="45"/>
    </location>
</feature>
<proteinExistence type="predicted"/>
<keyword evidence="1" id="KW-0812">Transmembrane</keyword>
<comment type="caution">
    <text evidence="2">The sequence shown here is derived from an EMBL/GenBank/DDBJ whole genome shotgun (WGS) entry which is preliminary data.</text>
</comment>
<keyword evidence="1" id="KW-0472">Membrane</keyword>